<gene>
    <name evidence="3" type="ORF">SAMN02745121_02307</name>
</gene>
<evidence type="ECO:0000313" key="3">
    <source>
        <dbReference type="EMBL" id="SFD93754.1"/>
    </source>
</evidence>
<proteinExistence type="inferred from homology"/>
<dbReference type="InterPro" id="IPR003746">
    <property type="entry name" value="DUF167"/>
</dbReference>
<dbReference type="EMBL" id="FOMX01000006">
    <property type="protein sequence ID" value="SFD93754.1"/>
    <property type="molecule type" value="Genomic_DNA"/>
</dbReference>
<dbReference type="Pfam" id="PF02594">
    <property type="entry name" value="DUF167"/>
    <property type="match status" value="1"/>
</dbReference>
<dbReference type="SUPFAM" id="SSF50965">
    <property type="entry name" value="Galactose oxidase, central domain"/>
    <property type="match status" value="1"/>
</dbReference>
<reference evidence="4" key="1">
    <citation type="submission" date="2016-10" db="EMBL/GenBank/DDBJ databases">
        <authorList>
            <person name="Varghese N."/>
            <person name="Submissions S."/>
        </authorList>
    </citation>
    <scope>NUCLEOTIDE SEQUENCE [LARGE SCALE GENOMIC DNA]</scope>
    <source>
        <strain evidence="4">ATCC 25963</strain>
    </source>
</reference>
<dbReference type="InterPro" id="IPR011043">
    <property type="entry name" value="Gal_Oxase/kelch_b-propeller"/>
</dbReference>
<dbReference type="InterPro" id="IPR036591">
    <property type="entry name" value="YggU-like_sf"/>
</dbReference>
<evidence type="ECO:0000313" key="4">
    <source>
        <dbReference type="Proteomes" id="UP000199400"/>
    </source>
</evidence>
<comment type="similarity">
    <text evidence="1 2">Belongs to the UPF0235 family.</text>
</comment>
<keyword evidence="4" id="KW-1185">Reference proteome</keyword>
<sequence>MSAAQAPASSPGPVRDHARGCELDVLVAPRAARSRVVGLHDGRLKVQLAAPPVDGAANEALRALLADRLEIAASALEIAHGATGRRKTVRVAGVRAAVARGRLGLAALALGLGLSACTVEVPFPVRVVLPDDSTDLNRADNLALELGPDAYFVSYPVRGTDFEVELEFEPDAVERTLALYLADGTELLAWGRSVPFVMLSPPGDLAVLMARPGVLSVYPGEVAEPDPDLLAVHAPGRGLMLMSGAGDIALLNETSFDIELGARLSSPPEPGDGAFVADARGRVWRVGVDDGVGAAMYDPGTDVWAVATVTGDDTGARPGAATVIGPGHDRVYLAGGGGHTDLVALSLEPDDQGVIALAPVAALDGPRTGARLLALDRGDDEVLLLVGGAEADAPAVYFPEGGHAFGPVGDWTNIQCIRLDAGDEDEAATVELLCLGGLRGGQPTGDALVLRVPAAVESTEVEERPAFLSAPLADPRLFADDLAVYAQGAAQWWRVSRKDLAVELTETVATRVHGGHSITLGTGVTFLVGGRDLDDRAVDRWWIFAPSLAPM</sequence>
<dbReference type="SUPFAM" id="SSF69786">
    <property type="entry name" value="YggU-like"/>
    <property type="match status" value="1"/>
</dbReference>
<dbReference type="SMART" id="SM01152">
    <property type="entry name" value="DUF167"/>
    <property type="match status" value="1"/>
</dbReference>
<dbReference type="GO" id="GO:0005737">
    <property type="term" value="C:cytoplasm"/>
    <property type="evidence" value="ECO:0007669"/>
    <property type="project" value="TreeGrafter"/>
</dbReference>
<name>A0A1I1WF13_9BACT</name>
<dbReference type="PANTHER" id="PTHR13420:SF7">
    <property type="entry name" value="UPF0235 PROTEIN C15ORF40"/>
    <property type="match status" value="1"/>
</dbReference>
<protein>
    <recommendedName>
        <fullName evidence="2">UPF0235 protein SAMN02745121_02307</fullName>
    </recommendedName>
</protein>
<dbReference type="NCBIfam" id="TIGR00251">
    <property type="entry name" value="DUF167 family protein"/>
    <property type="match status" value="1"/>
</dbReference>
<dbReference type="HAMAP" id="MF_00634">
    <property type="entry name" value="UPF0235"/>
    <property type="match status" value="1"/>
</dbReference>
<organism evidence="3 4">
    <name type="scientific">Nannocystis exedens</name>
    <dbReference type="NCBI Taxonomy" id="54"/>
    <lineage>
        <taxon>Bacteria</taxon>
        <taxon>Pseudomonadati</taxon>
        <taxon>Myxococcota</taxon>
        <taxon>Polyangia</taxon>
        <taxon>Nannocystales</taxon>
        <taxon>Nannocystaceae</taxon>
        <taxon>Nannocystis</taxon>
    </lineage>
</organism>
<accession>A0A1I1WF13</accession>
<dbReference type="PANTHER" id="PTHR13420">
    <property type="entry name" value="UPF0235 PROTEIN C15ORF40"/>
    <property type="match status" value="1"/>
</dbReference>
<dbReference type="AlphaFoldDB" id="A0A1I1WF13"/>
<evidence type="ECO:0000256" key="1">
    <source>
        <dbReference type="ARBA" id="ARBA00010364"/>
    </source>
</evidence>
<dbReference type="Gene3D" id="3.30.1200.10">
    <property type="entry name" value="YggU-like"/>
    <property type="match status" value="1"/>
</dbReference>
<dbReference type="Proteomes" id="UP000199400">
    <property type="component" value="Unassembled WGS sequence"/>
</dbReference>
<evidence type="ECO:0000256" key="2">
    <source>
        <dbReference type="HAMAP-Rule" id="MF_00634"/>
    </source>
</evidence>
<dbReference type="STRING" id="54.SAMN02745121_02307"/>